<evidence type="ECO:0000313" key="3">
    <source>
        <dbReference type="Proteomes" id="UP001501777"/>
    </source>
</evidence>
<keyword evidence="3" id="KW-1185">Reference proteome</keyword>
<evidence type="ECO:0000313" key="2">
    <source>
        <dbReference type="EMBL" id="GAA2471283.1"/>
    </source>
</evidence>
<evidence type="ECO:0000256" key="1">
    <source>
        <dbReference type="SAM" id="MobiDB-lite"/>
    </source>
</evidence>
<feature type="compositionally biased region" description="Low complexity" evidence="1">
    <location>
        <begin position="280"/>
        <end position="300"/>
    </location>
</feature>
<feature type="region of interest" description="Disordered" evidence="1">
    <location>
        <begin position="152"/>
        <end position="174"/>
    </location>
</feature>
<feature type="compositionally biased region" description="Basic and acidic residues" evidence="1">
    <location>
        <begin position="239"/>
        <end position="254"/>
    </location>
</feature>
<feature type="region of interest" description="Disordered" evidence="1">
    <location>
        <begin position="228"/>
        <end position="306"/>
    </location>
</feature>
<feature type="compositionally biased region" description="Pro residues" evidence="1">
    <location>
        <begin position="263"/>
        <end position="279"/>
    </location>
</feature>
<dbReference type="Proteomes" id="UP001501777">
    <property type="component" value="Unassembled WGS sequence"/>
</dbReference>
<accession>A0ABN3KVS5</accession>
<organism evidence="2 3">
    <name type="scientific">Streptomyces longisporus</name>
    <dbReference type="NCBI Taxonomy" id="1948"/>
    <lineage>
        <taxon>Bacteria</taxon>
        <taxon>Bacillati</taxon>
        <taxon>Actinomycetota</taxon>
        <taxon>Actinomycetes</taxon>
        <taxon>Kitasatosporales</taxon>
        <taxon>Streptomycetaceae</taxon>
        <taxon>Streptomyces</taxon>
    </lineage>
</organism>
<feature type="compositionally biased region" description="Polar residues" evidence="1">
    <location>
        <begin position="157"/>
        <end position="171"/>
    </location>
</feature>
<protein>
    <recommendedName>
        <fullName evidence="4">SH3 domain-containing protein</fullName>
    </recommendedName>
</protein>
<feature type="region of interest" description="Disordered" evidence="1">
    <location>
        <begin position="368"/>
        <end position="401"/>
    </location>
</feature>
<feature type="compositionally biased region" description="Polar residues" evidence="1">
    <location>
        <begin position="386"/>
        <end position="401"/>
    </location>
</feature>
<sequence length="401" mass="40001">MVVLAALLATGLAGCKKPGEGSVTVKPAFLPVSFTIDSAGNISVNADAKIVTPLGEVSVGGFQQRLVSGKNLVVLIRHLAHAVTTTRSAAFVHVQGADGSTGYVYSAYEIHTGGRHVQPSLDGRDLALAQGGTVLVDATRTQPGKVTRLQIADAPKQQDSPVPTGSASSCAPGTGDIGITLPEVSAGADIDDTVARLAADCLQVQYAAEPANGVGDGTVSRVVIPTAGGTVQIPPADDAAPRPGDRVTASRRDPTTVYVAATPPAPSEPPTDSPSPTPTDTPTDTGTPGTAPVTGAVTAPVRTGPTTADTQISHIEAGGSYRALCAAHGDRVQAHGYDSDLWVELLRAGGGTGWVTATALSGGPDALSLPGCAEPSGPAPDGTAAATVTPSDGTPTPTATE</sequence>
<dbReference type="EMBL" id="BAAASG010000001">
    <property type="protein sequence ID" value="GAA2471283.1"/>
    <property type="molecule type" value="Genomic_DNA"/>
</dbReference>
<name>A0ABN3KVS5_STRLO</name>
<comment type="caution">
    <text evidence="2">The sequence shown here is derived from an EMBL/GenBank/DDBJ whole genome shotgun (WGS) entry which is preliminary data.</text>
</comment>
<reference evidence="2 3" key="1">
    <citation type="journal article" date="2019" name="Int. J. Syst. Evol. Microbiol.">
        <title>The Global Catalogue of Microorganisms (GCM) 10K type strain sequencing project: providing services to taxonomists for standard genome sequencing and annotation.</title>
        <authorList>
            <consortium name="The Broad Institute Genomics Platform"/>
            <consortium name="The Broad Institute Genome Sequencing Center for Infectious Disease"/>
            <person name="Wu L."/>
            <person name="Ma J."/>
        </authorList>
    </citation>
    <scope>NUCLEOTIDE SEQUENCE [LARGE SCALE GENOMIC DNA]</scope>
    <source>
        <strain evidence="2 3">JCM 4395</strain>
    </source>
</reference>
<gene>
    <name evidence="2" type="ORF">GCM10010276_01890</name>
</gene>
<evidence type="ECO:0008006" key="4">
    <source>
        <dbReference type="Google" id="ProtNLM"/>
    </source>
</evidence>
<proteinExistence type="predicted"/>